<evidence type="ECO:0000256" key="3">
    <source>
        <dbReference type="ARBA" id="ARBA00022598"/>
    </source>
</evidence>
<comment type="catalytic activity">
    <reaction evidence="10 11">
        <text>tRNA(Phe) + L-phenylalanine + ATP = L-phenylalanyl-tRNA(Phe) + AMP + diphosphate + H(+)</text>
        <dbReference type="Rhea" id="RHEA:19413"/>
        <dbReference type="Rhea" id="RHEA-COMP:9668"/>
        <dbReference type="Rhea" id="RHEA-COMP:9699"/>
        <dbReference type="ChEBI" id="CHEBI:15378"/>
        <dbReference type="ChEBI" id="CHEBI:30616"/>
        <dbReference type="ChEBI" id="CHEBI:33019"/>
        <dbReference type="ChEBI" id="CHEBI:58095"/>
        <dbReference type="ChEBI" id="CHEBI:78442"/>
        <dbReference type="ChEBI" id="CHEBI:78531"/>
        <dbReference type="ChEBI" id="CHEBI:456215"/>
        <dbReference type="EC" id="6.1.1.20"/>
    </reaction>
</comment>
<dbReference type="Pfam" id="PF03484">
    <property type="entry name" value="B5"/>
    <property type="match status" value="1"/>
</dbReference>
<dbReference type="AlphaFoldDB" id="A0A2H0WAG7"/>
<dbReference type="InterPro" id="IPR005147">
    <property type="entry name" value="tRNA_synthase_B5-dom"/>
</dbReference>
<dbReference type="PANTHER" id="PTHR10947">
    <property type="entry name" value="PHENYLALANYL-TRNA SYNTHETASE BETA CHAIN AND LEUCINE-RICH REPEAT-CONTAINING PROTEIN 47"/>
    <property type="match status" value="1"/>
</dbReference>
<keyword evidence="5 11" id="KW-0547">Nucleotide-binding</keyword>
<dbReference type="NCBIfam" id="TIGR00472">
    <property type="entry name" value="pheT_bact"/>
    <property type="match status" value="1"/>
</dbReference>
<dbReference type="InterPro" id="IPR045060">
    <property type="entry name" value="Phe-tRNA-ligase_IIc_bsu"/>
</dbReference>
<evidence type="ECO:0000256" key="4">
    <source>
        <dbReference type="ARBA" id="ARBA00022723"/>
    </source>
</evidence>
<protein>
    <recommendedName>
        <fullName evidence="11">Phenylalanine--tRNA ligase beta subunit</fullName>
        <ecNumber evidence="11">6.1.1.20</ecNumber>
    </recommendedName>
    <alternativeName>
        <fullName evidence="11">Phenylalanyl-tRNA synthetase beta subunit</fullName>
        <shortName evidence="11">PheRS</shortName>
    </alternativeName>
</protein>
<feature type="domain" description="B5" evidence="13">
    <location>
        <begin position="300"/>
        <end position="378"/>
    </location>
</feature>
<feature type="domain" description="FDX-ACB" evidence="12">
    <location>
        <begin position="596"/>
        <end position="681"/>
    </location>
</feature>
<dbReference type="SMART" id="SM00873">
    <property type="entry name" value="B3_4"/>
    <property type="match status" value="1"/>
</dbReference>
<dbReference type="PROSITE" id="PS51483">
    <property type="entry name" value="B5"/>
    <property type="match status" value="1"/>
</dbReference>
<comment type="subcellular location">
    <subcellularLocation>
        <location evidence="11">Cytoplasm</location>
    </subcellularLocation>
</comment>
<feature type="binding site" evidence="11">
    <location>
        <position position="356"/>
    </location>
    <ligand>
        <name>Mg(2+)</name>
        <dbReference type="ChEBI" id="CHEBI:18420"/>
        <note>shared with alpha subunit</note>
    </ligand>
</feature>
<evidence type="ECO:0000256" key="10">
    <source>
        <dbReference type="ARBA" id="ARBA00049255"/>
    </source>
</evidence>
<evidence type="ECO:0000256" key="9">
    <source>
        <dbReference type="ARBA" id="ARBA00023146"/>
    </source>
</evidence>
<evidence type="ECO:0000256" key="11">
    <source>
        <dbReference type="HAMAP-Rule" id="MF_00283"/>
    </source>
</evidence>
<dbReference type="EC" id="6.1.1.20" evidence="11"/>
<gene>
    <name evidence="11 14" type="primary">pheT</name>
    <name evidence="14" type="ORF">COT75_00510</name>
</gene>
<comment type="subunit">
    <text evidence="2 11">Tetramer of two alpha and two beta subunits.</text>
</comment>
<comment type="caution">
    <text evidence="14">The sequence shown here is derived from an EMBL/GenBank/DDBJ whole genome shotgun (WGS) entry which is preliminary data.</text>
</comment>
<dbReference type="SUPFAM" id="SSF46955">
    <property type="entry name" value="Putative DNA-binding domain"/>
    <property type="match status" value="2"/>
</dbReference>
<dbReference type="Pfam" id="PF03147">
    <property type="entry name" value="FDX-ACB"/>
    <property type="match status" value="1"/>
</dbReference>
<evidence type="ECO:0000256" key="1">
    <source>
        <dbReference type="ARBA" id="ARBA00008653"/>
    </source>
</evidence>
<dbReference type="GO" id="GO:0004826">
    <property type="term" value="F:phenylalanine-tRNA ligase activity"/>
    <property type="evidence" value="ECO:0007669"/>
    <property type="project" value="UniProtKB-UniRule"/>
</dbReference>
<keyword evidence="7 11" id="KW-0460">Magnesium</keyword>
<proteinExistence type="inferred from homology"/>
<keyword evidence="9 11" id="KW-0030">Aminoacyl-tRNA synthetase</keyword>
<evidence type="ECO:0000256" key="8">
    <source>
        <dbReference type="ARBA" id="ARBA00022917"/>
    </source>
</evidence>
<evidence type="ECO:0000313" key="15">
    <source>
        <dbReference type="Proteomes" id="UP000230093"/>
    </source>
</evidence>
<organism evidence="14 15">
    <name type="scientific">Candidatus Beckwithbacteria bacterium CG10_big_fil_rev_8_21_14_0_10_34_10</name>
    <dbReference type="NCBI Taxonomy" id="1974495"/>
    <lineage>
        <taxon>Bacteria</taxon>
        <taxon>Candidatus Beckwithiibacteriota</taxon>
    </lineage>
</organism>
<dbReference type="Pfam" id="PF03483">
    <property type="entry name" value="B3_4"/>
    <property type="match status" value="1"/>
</dbReference>
<dbReference type="GO" id="GO:0000287">
    <property type="term" value="F:magnesium ion binding"/>
    <property type="evidence" value="ECO:0007669"/>
    <property type="project" value="UniProtKB-UniRule"/>
</dbReference>
<sequence length="683" mass="78765">MNILIPHNWLKEYLETNASPKKIADCLSLCGASVEKVIKKNSNYVYDIEITTNRVDMMSVLGIARELSVILPQFGIKARLKKDPYKLLDQRPSPKYGLKRILDLTIQDSKICPRFTAVVIKNLKIKPSPKLIQERLILAGLRPINNIVDLTNYLMRELGQPFHAFDWNEIKKQKMVLRLSKKGEKITTLDGKTFDLPGDDIIIEDGDKRIIDLCGIMGGKNSQITSKTKSILLFVQTYDPRLIRKSSMNLSQRTEASALFEKSPDPEMVLPALYKGIDLLKKNAQGEIGSKIIDVYNKPYKVKNVDLNHLLIEQYLSFKIKPIKVIKILKSLGFETKYKQSKNTYLVSIPSWRAKDINLQEDLIEEIARIYGYHNLPSKLPRAVVGYQSPNKSDLEWEKKIKTLLKGWGLTEIMTYTMQSRKQIINFNLDPTFHLEIKNPLIQDWQYLRKNLLPSILSVIKDNLGKSDNLKLFEIGDVFIPQNNNLPLEKRKLAIVFSKDRFFELKGILESMFKEIGILKVVFKKAKNINPSTWQSAKTATIYAKKNGQEINLGKIGLLSEVKTNFEIKDELILAYLNFDNLTRLASKKKIYQPIPKYPALIEDLTFTLDRSVYYGSLEKLILNTNPLVKKVEFLNKFKRNLSLRIYYQDSKKNLTDKEIEKIRKQIILKVQRKGWGRLLGKV</sequence>
<dbReference type="GO" id="GO:0003723">
    <property type="term" value="F:RNA binding"/>
    <property type="evidence" value="ECO:0007669"/>
    <property type="project" value="InterPro"/>
</dbReference>
<dbReference type="InterPro" id="IPR020825">
    <property type="entry name" value="Phe-tRNA_synthase-like_B3/B4"/>
</dbReference>
<dbReference type="SMART" id="SM00874">
    <property type="entry name" value="B5"/>
    <property type="match status" value="1"/>
</dbReference>
<dbReference type="InterPro" id="IPR041616">
    <property type="entry name" value="PheRS_beta_core"/>
</dbReference>
<feature type="binding site" evidence="11">
    <location>
        <position position="365"/>
    </location>
    <ligand>
        <name>Mg(2+)</name>
        <dbReference type="ChEBI" id="CHEBI:18420"/>
        <note>shared with alpha subunit</note>
    </ligand>
</feature>
<evidence type="ECO:0000259" key="13">
    <source>
        <dbReference type="PROSITE" id="PS51483"/>
    </source>
</evidence>
<dbReference type="InterPro" id="IPR005121">
    <property type="entry name" value="Fdx_antiC-bd"/>
</dbReference>
<dbReference type="PANTHER" id="PTHR10947:SF0">
    <property type="entry name" value="PHENYLALANINE--TRNA LIGASE BETA SUBUNIT"/>
    <property type="match status" value="1"/>
</dbReference>
<dbReference type="InterPro" id="IPR004532">
    <property type="entry name" value="Phe-tRNA-ligase_IIc_bsu_bact"/>
</dbReference>
<reference evidence="15" key="1">
    <citation type="submission" date="2017-09" db="EMBL/GenBank/DDBJ databases">
        <title>Depth-based differentiation of microbial function through sediment-hosted aquifers and enrichment of novel symbionts in the deep terrestrial subsurface.</title>
        <authorList>
            <person name="Probst A.J."/>
            <person name="Ladd B."/>
            <person name="Jarett J.K."/>
            <person name="Geller-Mcgrath D.E."/>
            <person name="Sieber C.M.K."/>
            <person name="Emerson J.B."/>
            <person name="Anantharaman K."/>
            <person name="Thomas B.C."/>
            <person name="Malmstrom R."/>
            <person name="Stieglmeier M."/>
            <person name="Klingl A."/>
            <person name="Woyke T."/>
            <person name="Ryan C.M."/>
            <person name="Banfield J.F."/>
        </authorList>
    </citation>
    <scope>NUCLEOTIDE SEQUENCE [LARGE SCALE GENOMIC DNA]</scope>
</reference>
<dbReference type="InterPro" id="IPR045864">
    <property type="entry name" value="aa-tRNA-synth_II/BPL/LPL"/>
</dbReference>
<dbReference type="Pfam" id="PF17759">
    <property type="entry name" value="tRNA_synthFbeta"/>
    <property type="match status" value="1"/>
</dbReference>
<evidence type="ECO:0000256" key="2">
    <source>
        <dbReference type="ARBA" id="ARBA00011209"/>
    </source>
</evidence>
<dbReference type="InterPro" id="IPR005146">
    <property type="entry name" value="B3/B4_tRNA-bd"/>
</dbReference>
<dbReference type="SUPFAM" id="SSF55681">
    <property type="entry name" value="Class II aaRS and biotin synthetases"/>
    <property type="match status" value="1"/>
</dbReference>
<dbReference type="InterPro" id="IPR009061">
    <property type="entry name" value="DNA-bd_dom_put_sf"/>
</dbReference>
<keyword evidence="3 11" id="KW-0436">Ligase</keyword>
<dbReference type="HAMAP" id="MF_00283">
    <property type="entry name" value="Phe_tRNA_synth_beta1"/>
    <property type="match status" value="1"/>
</dbReference>
<dbReference type="SUPFAM" id="SSF56037">
    <property type="entry name" value="PheT/TilS domain"/>
    <property type="match status" value="1"/>
</dbReference>
<accession>A0A2H0WAG7</accession>
<dbReference type="SUPFAM" id="SSF54991">
    <property type="entry name" value="Anticodon-binding domain of PheRS"/>
    <property type="match status" value="1"/>
</dbReference>
<comment type="similarity">
    <text evidence="1 11">Belongs to the phenylalanyl-tRNA synthetase beta subunit family. Type 1 subfamily.</text>
</comment>
<evidence type="ECO:0000313" key="14">
    <source>
        <dbReference type="EMBL" id="PIS09664.1"/>
    </source>
</evidence>
<dbReference type="Gene3D" id="3.30.930.10">
    <property type="entry name" value="Bira Bifunctional Protein, Domain 2"/>
    <property type="match status" value="1"/>
</dbReference>
<feature type="binding site" evidence="11">
    <location>
        <position position="366"/>
    </location>
    <ligand>
        <name>Mg(2+)</name>
        <dbReference type="ChEBI" id="CHEBI:18420"/>
        <note>shared with alpha subunit</note>
    </ligand>
</feature>
<dbReference type="GO" id="GO:0009328">
    <property type="term" value="C:phenylalanine-tRNA ligase complex"/>
    <property type="evidence" value="ECO:0007669"/>
    <property type="project" value="TreeGrafter"/>
</dbReference>
<dbReference type="PROSITE" id="PS51447">
    <property type="entry name" value="FDX_ACB"/>
    <property type="match status" value="1"/>
</dbReference>
<evidence type="ECO:0000256" key="7">
    <source>
        <dbReference type="ARBA" id="ARBA00022842"/>
    </source>
</evidence>
<dbReference type="Proteomes" id="UP000230093">
    <property type="component" value="Unassembled WGS sequence"/>
</dbReference>
<dbReference type="Gene3D" id="3.50.40.10">
    <property type="entry name" value="Phenylalanyl-trna Synthetase, Chain B, domain 3"/>
    <property type="match status" value="1"/>
</dbReference>
<evidence type="ECO:0000259" key="12">
    <source>
        <dbReference type="PROSITE" id="PS51447"/>
    </source>
</evidence>
<evidence type="ECO:0000256" key="6">
    <source>
        <dbReference type="ARBA" id="ARBA00022840"/>
    </source>
</evidence>
<keyword evidence="8 11" id="KW-0648">Protein biosynthesis</keyword>
<evidence type="ECO:0000256" key="5">
    <source>
        <dbReference type="ARBA" id="ARBA00022741"/>
    </source>
</evidence>
<comment type="cofactor">
    <cofactor evidence="11">
        <name>Mg(2+)</name>
        <dbReference type="ChEBI" id="CHEBI:18420"/>
    </cofactor>
    <text evidence="11">Binds 2 magnesium ions per tetramer.</text>
</comment>
<dbReference type="InterPro" id="IPR036690">
    <property type="entry name" value="Fdx_antiC-bd_sf"/>
</dbReference>
<keyword evidence="6 11" id="KW-0067">ATP-binding</keyword>
<feature type="binding site" evidence="11">
    <location>
        <position position="362"/>
    </location>
    <ligand>
        <name>Mg(2+)</name>
        <dbReference type="ChEBI" id="CHEBI:18420"/>
        <note>shared with alpha subunit</note>
    </ligand>
</feature>
<dbReference type="EMBL" id="PEZT01000001">
    <property type="protein sequence ID" value="PIS09664.1"/>
    <property type="molecule type" value="Genomic_DNA"/>
</dbReference>
<keyword evidence="11" id="KW-0963">Cytoplasm</keyword>
<name>A0A2H0WAG7_9BACT</name>
<dbReference type="Gene3D" id="3.30.56.10">
    <property type="match status" value="2"/>
</dbReference>
<dbReference type="GO" id="GO:0006432">
    <property type="term" value="P:phenylalanyl-tRNA aminoacylation"/>
    <property type="evidence" value="ECO:0007669"/>
    <property type="project" value="UniProtKB-UniRule"/>
</dbReference>
<dbReference type="Gene3D" id="3.30.70.380">
    <property type="entry name" value="Ferrodoxin-fold anticodon-binding domain"/>
    <property type="match status" value="1"/>
</dbReference>
<keyword evidence="4 11" id="KW-0479">Metal-binding</keyword>
<dbReference type="GO" id="GO:0005524">
    <property type="term" value="F:ATP binding"/>
    <property type="evidence" value="ECO:0007669"/>
    <property type="project" value="UniProtKB-UniRule"/>
</dbReference>
<dbReference type="SMART" id="SM00896">
    <property type="entry name" value="FDX-ACB"/>
    <property type="match status" value="1"/>
</dbReference>